<evidence type="ECO:0000313" key="3">
    <source>
        <dbReference type="Proteomes" id="UP000784294"/>
    </source>
</evidence>
<name>A0A448X2H6_9PLAT</name>
<reference evidence="2" key="1">
    <citation type="submission" date="2018-11" db="EMBL/GenBank/DDBJ databases">
        <authorList>
            <consortium name="Pathogen Informatics"/>
        </authorList>
    </citation>
    <scope>NUCLEOTIDE SEQUENCE</scope>
</reference>
<evidence type="ECO:0000256" key="1">
    <source>
        <dbReference type="SAM" id="MobiDB-lite"/>
    </source>
</evidence>
<evidence type="ECO:0000313" key="2">
    <source>
        <dbReference type="EMBL" id="VEL26462.1"/>
    </source>
</evidence>
<feature type="non-terminal residue" evidence="2">
    <location>
        <position position="1"/>
    </location>
</feature>
<organism evidence="2 3">
    <name type="scientific">Protopolystoma xenopodis</name>
    <dbReference type="NCBI Taxonomy" id="117903"/>
    <lineage>
        <taxon>Eukaryota</taxon>
        <taxon>Metazoa</taxon>
        <taxon>Spiralia</taxon>
        <taxon>Lophotrochozoa</taxon>
        <taxon>Platyhelminthes</taxon>
        <taxon>Monogenea</taxon>
        <taxon>Polyopisthocotylea</taxon>
        <taxon>Polystomatidea</taxon>
        <taxon>Polystomatidae</taxon>
        <taxon>Protopolystoma</taxon>
    </lineage>
</organism>
<comment type="caution">
    <text evidence="2">The sequence shown here is derived from an EMBL/GenBank/DDBJ whole genome shotgun (WGS) entry which is preliminary data.</text>
</comment>
<keyword evidence="3" id="KW-1185">Reference proteome</keyword>
<accession>A0A448X2H6</accession>
<feature type="region of interest" description="Disordered" evidence="1">
    <location>
        <begin position="101"/>
        <end position="123"/>
    </location>
</feature>
<gene>
    <name evidence="2" type="ORF">PXEA_LOCUS19902</name>
</gene>
<dbReference type="EMBL" id="CAAALY010080404">
    <property type="protein sequence ID" value="VEL26462.1"/>
    <property type="molecule type" value="Genomic_DNA"/>
</dbReference>
<protein>
    <submittedName>
        <fullName evidence="2">Uncharacterized protein</fullName>
    </submittedName>
</protein>
<sequence length="201" mass="21725">MIFFPETGDINAPPASPFHTFMNRFTRSNIYPQSDLESDSNFSIPMHTEYKSAFGAPGSNPVSWSGEVATSQDSLQNEVDIQTGDSSVTLIIHNSDRPSEEHILFPTTTSDREADYSSVESKGPISIADQQLSPDNSDYSHQPSLWTAVPVSYSDDTSTSQRECVTSSISANATTSAPEMESNLSAISSGTRVVSSFLAPN</sequence>
<dbReference type="AlphaFoldDB" id="A0A448X2H6"/>
<dbReference type="Proteomes" id="UP000784294">
    <property type="component" value="Unassembled WGS sequence"/>
</dbReference>
<proteinExistence type="predicted"/>